<reference evidence="2 3" key="1">
    <citation type="journal article" date="2015" name="Genome Biol. Evol.">
        <title>Comparative Genomics of a Bacterivorous Green Alga Reveals Evolutionary Causalities and Consequences of Phago-Mixotrophic Mode of Nutrition.</title>
        <authorList>
            <person name="Burns J.A."/>
            <person name="Paasch A."/>
            <person name="Narechania A."/>
            <person name="Kim E."/>
        </authorList>
    </citation>
    <scope>NUCLEOTIDE SEQUENCE [LARGE SCALE GENOMIC DNA]</scope>
    <source>
        <strain evidence="2 3">PLY_AMNH</strain>
    </source>
</reference>
<feature type="region of interest" description="Disordered" evidence="1">
    <location>
        <begin position="498"/>
        <end position="541"/>
    </location>
</feature>
<dbReference type="EMBL" id="LGRX02019859">
    <property type="protein sequence ID" value="KAK3258050.1"/>
    <property type="molecule type" value="Genomic_DNA"/>
</dbReference>
<comment type="caution">
    <text evidence="2">The sequence shown here is derived from an EMBL/GenBank/DDBJ whole genome shotgun (WGS) entry which is preliminary data.</text>
</comment>
<evidence type="ECO:0000256" key="1">
    <source>
        <dbReference type="SAM" id="MobiDB-lite"/>
    </source>
</evidence>
<gene>
    <name evidence="2" type="ORF">CYMTET_32890</name>
</gene>
<dbReference type="Proteomes" id="UP001190700">
    <property type="component" value="Unassembled WGS sequence"/>
</dbReference>
<sequence>MIGLGDLEEGCSHCKAVNHKLAVCPVLAKKLRDATRSGERSPSGPLSVASSSSKASTRSSAACYYCRMDGHGIAVCPALEDKKKRTARAQEQQKKSAARVQEHPRLRESKRPVSGQPKCCICQGTGHTCYGEKTLDLLADLPGNVRQPNLRHVEAIAPLRHAEAIAAWLEHADRDMREAAVKALRRLGEHAAAYAEAIAARLEDANVDRLGEHAALYAGTMAARLEHGDRDVRSAAVAALGSLGEDASPYTGATAAQLRDASVRLRDANADVNKRHMLGPSQHYVDVRRALLDALILSTGATLVLEKPTHHEIAAVDYFENTSNLRNTPYHASTREVLTDHLTKTFQYAENVMDVLKARGYHPKGSGITLDGVHAKCDYFALRSAMTTVLDSVDSLETAKIFDFDLAYSAYNYDINAIVFTMLSVLLRGPALDAYHSTAKHYPFDGHALLLCLHFDVEGVQRGEKGKCMEEMRASRIDDRVDPNPLLQSVCTLADEHRRYHTRTSTTPPAWRPSASPAFPPPAPDSGGEGDSPPPSSGGRVMAQRSRIVFAAEGKWEDTGGPYCIWNGQGHPCVVCYRVYGLTDVHADTNGLCPWVPPSQLPDDVPPADAPFPGVDAPRMKRKPTHLHLP</sequence>
<feature type="compositionally biased region" description="Low complexity" evidence="1">
    <location>
        <begin position="503"/>
        <end position="517"/>
    </location>
</feature>
<name>A0AAE0KRS0_9CHLO</name>
<dbReference type="SUPFAM" id="SSF48371">
    <property type="entry name" value="ARM repeat"/>
    <property type="match status" value="1"/>
</dbReference>
<dbReference type="Gene3D" id="1.25.10.10">
    <property type="entry name" value="Leucine-rich Repeat Variant"/>
    <property type="match status" value="1"/>
</dbReference>
<accession>A0AAE0KRS0</accession>
<dbReference type="AlphaFoldDB" id="A0AAE0KRS0"/>
<feature type="compositionally biased region" description="Basic and acidic residues" evidence="1">
    <location>
        <begin position="100"/>
        <end position="111"/>
    </location>
</feature>
<evidence type="ECO:0000313" key="2">
    <source>
        <dbReference type="EMBL" id="KAK3258050.1"/>
    </source>
</evidence>
<evidence type="ECO:0000313" key="3">
    <source>
        <dbReference type="Proteomes" id="UP001190700"/>
    </source>
</evidence>
<organism evidence="2 3">
    <name type="scientific">Cymbomonas tetramitiformis</name>
    <dbReference type="NCBI Taxonomy" id="36881"/>
    <lineage>
        <taxon>Eukaryota</taxon>
        <taxon>Viridiplantae</taxon>
        <taxon>Chlorophyta</taxon>
        <taxon>Pyramimonadophyceae</taxon>
        <taxon>Pyramimonadales</taxon>
        <taxon>Pyramimonadaceae</taxon>
        <taxon>Cymbomonas</taxon>
    </lineage>
</organism>
<keyword evidence="3" id="KW-1185">Reference proteome</keyword>
<protein>
    <submittedName>
        <fullName evidence="2">Uncharacterized protein</fullName>
    </submittedName>
</protein>
<dbReference type="InterPro" id="IPR016024">
    <property type="entry name" value="ARM-type_fold"/>
</dbReference>
<dbReference type="Gene3D" id="4.10.60.10">
    <property type="entry name" value="Zinc finger, CCHC-type"/>
    <property type="match status" value="1"/>
</dbReference>
<dbReference type="InterPro" id="IPR011989">
    <property type="entry name" value="ARM-like"/>
</dbReference>
<feature type="region of interest" description="Disordered" evidence="1">
    <location>
        <begin position="85"/>
        <end position="111"/>
    </location>
</feature>
<proteinExistence type="predicted"/>